<dbReference type="GO" id="GO:0004674">
    <property type="term" value="F:protein serine/threonine kinase activity"/>
    <property type="evidence" value="ECO:0007669"/>
    <property type="project" value="InterPro"/>
</dbReference>
<dbReference type="PANTHER" id="PTHR13954">
    <property type="entry name" value="IRE1-RELATED"/>
    <property type="match status" value="1"/>
</dbReference>
<feature type="domain" description="Protein kinase" evidence="1">
    <location>
        <begin position="52"/>
        <end position="266"/>
    </location>
</feature>
<reference evidence="2" key="1">
    <citation type="submission" date="2022-12" db="EMBL/GenBank/DDBJ databases">
        <authorList>
            <person name="Petersen C."/>
        </authorList>
    </citation>
    <scope>NUCLEOTIDE SEQUENCE</scope>
    <source>
        <strain evidence="2">IBT 35673</strain>
    </source>
</reference>
<sequence length="266" mass="30322">MEVLESSEDYGGAGEPVAFHHSNIIYRMNNEVYQASSRKRCTPNAEFKLSDLYDITMIPSAALSAPFDPSFTETSNPSQWYIKRPKLSTYTSSYPEAISQLLTREARVCETIKRNPHPNIAQYHGCEVQNSRIKGLCFTKYDCTLYQRVNPRKYGKRAFVAHRGELSPLQLSSWLRGIEAGIRHLHSLGIIHNDINPSNIMFAGDIPIITDFDSAAEEGDDMTMHGGTYEWYDETRRIARPPNDLDALRELDTWLRGSVDDFIYDT</sequence>
<accession>A0A9W9Q9C2</accession>
<evidence type="ECO:0000313" key="3">
    <source>
        <dbReference type="Proteomes" id="UP001147695"/>
    </source>
</evidence>
<dbReference type="InterPro" id="IPR045133">
    <property type="entry name" value="IRE1/2-like"/>
</dbReference>
<dbReference type="GO" id="GO:0004521">
    <property type="term" value="F:RNA endonuclease activity"/>
    <property type="evidence" value="ECO:0007669"/>
    <property type="project" value="InterPro"/>
</dbReference>
<dbReference type="GO" id="GO:0070059">
    <property type="term" value="P:intrinsic apoptotic signaling pathway in response to endoplasmic reticulum stress"/>
    <property type="evidence" value="ECO:0007669"/>
    <property type="project" value="TreeGrafter"/>
</dbReference>
<protein>
    <recommendedName>
        <fullName evidence="1">Protein kinase domain-containing protein</fullName>
    </recommendedName>
</protein>
<dbReference type="InterPro" id="IPR011009">
    <property type="entry name" value="Kinase-like_dom_sf"/>
</dbReference>
<organism evidence="2 3">
    <name type="scientific">Penicillium brevicompactum</name>
    <dbReference type="NCBI Taxonomy" id="5074"/>
    <lineage>
        <taxon>Eukaryota</taxon>
        <taxon>Fungi</taxon>
        <taxon>Dikarya</taxon>
        <taxon>Ascomycota</taxon>
        <taxon>Pezizomycotina</taxon>
        <taxon>Eurotiomycetes</taxon>
        <taxon>Eurotiomycetidae</taxon>
        <taxon>Eurotiales</taxon>
        <taxon>Aspergillaceae</taxon>
        <taxon>Penicillium</taxon>
    </lineage>
</organism>
<dbReference type="PROSITE" id="PS50011">
    <property type="entry name" value="PROTEIN_KINASE_DOM"/>
    <property type="match status" value="1"/>
</dbReference>
<reference evidence="2" key="2">
    <citation type="journal article" date="2023" name="IMA Fungus">
        <title>Comparative genomic study of the Penicillium genus elucidates a diverse pangenome and 15 lateral gene transfer events.</title>
        <authorList>
            <person name="Petersen C."/>
            <person name="Sorensen T."/>
            <person name="Nielsen M.R."/>
            <person name="Sondergaard T.E."/>
            <person name="Sorensen J.L."/>
            <person name="Fitzpatrick D.A."/>
            <person name="Frisvad J.C."/>
            <person name="Nielsen K.L."/>
        </authorList>
    </citation>
    <scope>NUCLEOTIDE SEQUENCE</scope>
    <source>
        <strain evidence="2">IBT 35673</strain>
    </source>
</reference>
<dbReference type="GO" id="GO:0036498">
    <property type="term" value="P:IRE1-mediated unfolded protein response"/>
    <property type="evidence" value="ECO:0007669"/>
    <property type="project" value="TreeGrafter"/>
</dbReference>
<name>A0A9W9Q9C2_PENBR</name>
<dbReference type="GO" id="GO:1990604">
    <property type="term" value="C:IRE1-TRAF2-ASK1 complex"/>
    <property type="evidence" value="ECO:0007669"/>
    <property type="project" value="TreeGrafter"/>
</dbReference>
<evidence type="ECO:0000259" key="1">
    <source>
        <dbReference type="PROSITE" id="PS50011"/>
    </source>
</evidence>
<dbReference type="Pfam" id="PF00069">
    <property type="entry name" value="Pkinase"/>
    <property type="match status" value="1"/>
</dbReference>
<dbReference type="InterPro" id="IPR000719">
    <property type="entry name" value="Prot_kinase_dom"/>
</dbReference>
<dbReference type="GO" id="GO:0005524">
    <property type="term" value="F:ATP binding"/>
    <property type="evidence" value="ECO:0007669"/>
    <property type="project" value="InterPro"/>
</dbReference>
<dbReference type="Gene3D" id="1.10.510.10">
    <property type="entry name" value="Transferase(Phosphotransferase) domain 1"/>
    <property type="match status" value="1"/>
</dbReference>
<proteinExistence type="predicted"/>
<dbReference type="PANTHER" id="PTHR13954:SF6">
    <property type="entry name" value="NON-SPECIFIC SERINE_THREONINE PROTEIN KINASE"/>
    <property type="match status" value="1"/>
</dbReference>
<dbReference type="AlphaFoldDB" id="A0A9W9Q9C2"/>
<dbReference type="EMBL" id="JAPZBQ010000005">
    <property type="protein sequence ID" value="KAJ5329561.1"/>
    <property type="molecule type" value="Genomic_DNA"/>
</dbReference>
<gene>
    <name evidence="2" type="ORF">N7452_009951</name>
</gene>
<dbReference type="SUPFAM" id="SSF56112">
    <property type="entry name" value="Protein kinase-like (PK-like)"/>
    <property type="match status" value="1"/>
</dbReference>
<evidence type="ECO:0000313" key="2">
    <source>
        <dbReference type="EMBL" id="KAJ5329561.1"/>
    </source>
</evidence>
<dbReference type="Proteomes" id="UP001147695">
    <property type="component" value="Unassembled WGS sequence"/>
</dbReference>
<dbReference type="GO" id="GO:0051082">
    <property type="term" value="F:unfolded protein binding"/>
    <property type="evidence" value="ECO:0007669"/>
    <property type="project" value="TreeGrafter"/>
</dbReference>
<comment type="caution">
    <text evidence="2">The sequence shown here is derived from an EMBL/GenBank/DDBJ whole genome shotgun (WGS) entry which is preliminary data.</text>
</comment>